<evidence type="ECO:0000313" key="1">
    <source>
        <dbReference type="EMBL" id="PXW98860.1"/>
    </source>
</evidence>
<keyword evidence="2" id="KW-1185">Reference proteome</keyword>
<dbReference type="Proteomes" id="UP000247781">
    <property type="component" value="Unassembled WGS sequence"/>
</dbReference>
<evidence type="ECO:0000313" key="2">
    <source>
        <dbReference type="Proteomes" id="UP000247781"/>
    </source>
</evidence>
<protein>
    <submittedName>
        <fullName evidence="1">Putative dithiol-disulfide oxidoreductase (DUF899 family)</fullName>
    </submittedName>
</protein>
<dbReference type="AlphaFoldDB" id="A0A318H573"/>
<gene>
    <name evidence="1" type="ORF">C8E89_14310</name>
</gene>
<reference evidence="1 2" key="2">
    <citation type="submission" date="2018-06" db="EMBL/GenBank/DDBJ databases">
        <title>Sequencing of bacterial isolates from soil warming experiment in Harvard Forest, Massachusetts, USA.</title>
        <authorList>
            <person name="Deangelis K.PhD."/>
        </authorList>
    </citation>
    <scope>NUCLEOTIDE SEQUENCE [LARGE SCALE GENOMIC DNA]</scope>
    <source>
        <strain evidence="1 2">GAS496</strain>
    </source>
</reference>
<dbReference type="RefSeq" id="WP_110320074.1">
    <property type="nucleotide sequence ID" value="NZ_QJJU01000043.1"/>
</dbReference>
<name>A0A318H573_9MYCO</name>
<dbReference type="InterPro" id="IPR010296">
    <property type="entry name" value="DUF899_thioredox"/>
</dbReference>
<dbReference type="EMBL" id="QJJU01000043">
    <property type="protein sequence ID" value="PXW98860.1"/>
    <property type="molecule type" value="Genomic_DNA"/>
</dbReference>
<dbReference type="Pfam" id="PF05988">
    <property type="entry name" value="DUF899"/>
    <property type="match status" value="1"/>
</dbReference>
<accession>A0A318H573</accession>
<reference evidence="2" key="1">
    <citation type="submission" date="2018-05" db="EMBL/GenBank/DDBJ databases">
        <authorList>
            <person name="Deangelis K."/>
            <person name="Huntemann M."/>
            <person name="Clum A."/>
            <person name="Pillay M."/>
            <person name="Palaniappan K."/>
            <person name="Varghese N."/>
            <person name="Mikhailova N."/>
            <person name="Stamatis D."/>
            <person name="Reddy T."/>
            <person name="Daum C."/>
            <person name="Shapiro N."/>
            <person name="Ivanova N."/>
            <person name="Kyrpides N."/>
            <person name="Woyke T."/>
        </authorList>
    </citation>
    <scope>NUCLEOTIDE SEQUENCE [LARGE SCALE GENOMIC DNA]</scope>
    <source>
        <strain evidence="2">GAS496</strain>
    </source>
</reference>
<proteinExistence type="predicted"/>
<organism evidence="1 2">
    <name type="scientific">Mycolicibacterium moriokaense</name>
    <dbReference type="NCBI Taxonomy" id="39691"/>
    <lineage>
        <taxon>Bacteria</taxon>
        <taxon>Bacillati</taxon>
        <taxon>Actinomycetota</taxon>
        <taxon>Actinomycetes</taxon>
        <taxon>Mycobacteriales</taxon>
        <taxon>Mycobacteriaceae</taxon>
        <taxon>Mycolicibacterium</taxon>
    </lineage>
</organism>
<comment type="caution">
    <text evidence="1">The sequence shown here is derived from an EMBL/GenBank/DDBJ whole genome shotgun (WGS) entry which is preliminary data.</text>
</comment>
<sequence>MKITHTASREEWLAARLELLAKEKAASRQLAALAEQRRALPAVAVDRDYGFEGPDGKVALIDLFEGRSQLIVYHFMWLHDIDEGCPSCSFAVDDMPDPIHLNEGADTTLALVSRVPYPRLSQFKARMGWTLPWYSSHGSDFNYDFHVSNDESKTPVEYNYKDKATLVREGLEYMVHNGADGQGVSVFVQDGGTVFHTYSAYGVGADVMLSTYRFLDLTPLGRQRYINEWPWHDTYGPPDRDEHHHR</sequence>
<dbReference type="OrthoDB" id="4721017at2"/>